<accession>A0A934VSD2</accession>
<protein>
    <submittedName>
        <fullName evidence="2">Uncharacterized protein</fullName>
    </submittedName>
</protein>
<dbReference type="Proteomes" id="UP000617628">
    <property type="component" value="Unassembled WGS sequence"/>
</dbReference>
<organism evidence="2 3">
    <name type="scientific">Pelagicoccus mobilis</name>
    <dbReference type="NCBI Taxonomy" id="415221"/>
    <lineage>
        <taxon>Bacteria</taxon>
        <taxon>Pseudomonadati</taxon>
        <taxon>Verrucomicrobiota</taxon>
        <taxon>Opitutia</taxon>
        <taxon>Puniceicoccales</taxon>
        <taxon>Pelagicoccaceae</taxon>
        <taxon>Pelagicoccus</taxon>
    </lineage>
</organism>
<comment type="caution">
    <text evidence="2">The sequence shown here is derived from an EMBL/GenBank/DDBJ whole genome shotgun (WGS) entry which is preliminary data.</text>
</comment>
<proteinExistence type="predicted"/>
<evidence type="ECO:0000313" key="2">
    <source>
        <dbReference type="EMBL" id="MBK1878389.1"/>
    </source>
</evidence>
<evidence type="ECO:0000256" key="1">
    <source>
        <dbReference type="SAM" id="MobiDB-lite"/>
    </source>
</evidence>
<dbReference type="EMBL" id="JAENIL010000030">
    <property type="protein sequence ID" value="MBK1878389.1"/>
    <property type="molecule type" value="Genomic_DNA"/>
</dbReference>
<gene>
    <name evidence="2" type="ORF">JIN87_16030</name>
</gene>
<reference evidence="2" key="1">
    <citation type="submission" date="2021-01" db="EMBL/GenBank/DDBJ databases">
        <title>Modified the classification status of verrucomicrobia.</title>
        <authorList>
            <person name="Feng X."/>
        </authorList>
    </citation>
    <scope>NUCLEOTIDE SEQUENCE</scope>
    <source>
        <strain evidence="2">KCTC 13126</strain>
    </source>
</reference>
<feature type="compositionally biased region" description="Basic and acidic residues" evidence="1">
    <location>
        <begin position="65"/>
        <end position="93"/>
    </location>
</feature>
<name>A0A934VSD2_9BACT</name>
<keyword evidence="3" id="KW-1185">Reference proteome</keyword>
<evidence type="ECO:0000313" key="3">
    <source>
        <dbReference type="Proteomes" id="UP000617628"/>
    </source>
</evidence>
<dbReference type="RefSeq" id="WP_200356601.1">
    <property type="nucleotide sequence ID" value="NZ_JAENIL010000030.1"/>
</dbReference>
<sequence length="93" mass="10569">MKSAYELAMERLAQKDGVQKPLSDEQKAQLAELDEKYKAKIAEREVFLTPKIAEAEASGNFSDAEDIRKQLANEKTRLEEEREEKKDAVRNAG</sequence>
<dbReference type="AlphaFoldDB" id="A0A934VSD2"/>
<feature type="region of interest" description="Disordered" evidence="1">
    <location>
        <begin position="58"/>
        <end position="93"/>
    </location>
</feature>